<dbReference type="Gene3D" id="3.30.1520.10">
    <property type="entry name" value="Phox-like domain"/>
    <property type="match status" value="1"/>
</dbReference>
<dbReference type="GO" id="GO:0005768">
    <property type="term" value="C:endosome"/>
    <property type="evidence" value="ECO:0007669"/>
    <property type="project" value="UniProtKB-ARBA"/>
</dbReference>
<dbReference type="InterPro" id="IPR001683">
    <property type="entry name" value="PX_dom"/>
</dbReference>
<dbReference type="GO" id="GO:0035091">
    <property type="term" value="F:phosphatidylinositol binding"/>
    <property type="evidence" value="ECO:0007669"/>
    <property type="project" value="InterPro"/>
</dbReference>
<feature type="compositionally biased region" description="Basic and acidic residues" evidence="2">
    <location>
        <begin position="1"/>
        <end position="14"/>
    </location>
</feature>
<evidence type="ECO:0000256" key="1">
    <source>
        <dbReference type="SAM" id="Coils"/>
    </source>
</evidence>
<proteinExistence type="predicted"/>
<dbReference type="InterPro" id="IPR036871">
    <property type="entry name" value="PX_dom_sf"/>
</dbReference>
<evidence type="ECO:0000259" key="3">
    <source>
        <dbReference type="PROSITE" id="PS50195"/>
    </source>
</evidence>
<sequence>MSNEDPLSKFRDDTNGMEDLTAQLDSALSGRAAGWQDDDDIGLGDDDDLDTKVNTQARHISHSLQQLHQDSYSLHADAHDPLINSSHADDHMQSHANQPNFSYGQIMPPPPSYSDSMMCEVAGPLEPRDAPHSSGLPASFDPLSDDSRYPATASAQVSDYYASSSQPHGKAHDDVEDDSDETPLLPPGTSNIKLQYNVPPGSSFAVPPSHQDRVPEAGPTSPTGTSAPNVLPRKSQRDAQLRVAVTDPVKKEQAGLFGLKAGYVAYLVTTKDAAWVPTGSSNGGASAGPSCHSGPVLSKPAAAVRRRFRDFVSLSDVLKVRYRGYFLPPRPEKNAVEGQRMADTFVEDRRVALERYLCTLASHPVISKSEELLLFLQAEGELAEHPAWRSLVPLQSGSLVEGTAKLGKQILGLEKKVLDPVQATQATSKASDPLRAIKETAQSMQVADRSPEELALHRSRESAEAHKDALLAASKAAEQLIQKMEKVALVQGDLGLCLLKVAAYEEGHGSVLAQFTGTVRQHHQIVSSVKVASTSLVRLSRLSRTATGRAAIELGTLHEFLALMPAIHKGLRHREKQLLTADTLQGDLEAKQRAMRELEASGTRTLGGSTDNPARERKMDELKADASKLEMSIVAAKAEYERIKNVNKDELGRVQKEMQMDFTHMMKMYSAAQAASSERMLEVWLQAAAELGANATEIEHARTYGSSLSTQ</sequence>
<dbReference type="PANTHER" id="PTHR46757">
    <property type="entry name" value="SORTING NEXIN-RELATED"/>
    <property type="match status" value="1"/>
</dbReference>
<feature type="compositionally biased region" description="Polar residues" evidence="2">
    <location>
        <begin position="94"/>
        <end position="103"/>
    </location>
</feature>
<dbReference type="OrthoDB" id="271164at2759"/>
<accession>A0A250WT24</accession>
<feature type="coiled-coil region" evidence="1">
    <location>
        <begin position="581"/>
        <end position="646"/>
    </location>
</feature>
<feature type="region of interest" description="Disordered" evidence="2">
    <location>
        <begin position="1"/>
        <end position="21"/>
    </location>
</feature>
<dbReference type="EMBL" id="BEGY01000004">
    <property type="protein sequence ID" value="GAX73670.1"/>
    <property type="molecule type" value="Genomic_DNA"/>
</dbReference>
<dbReference type="Gene3D" id="1.20.1270.60">
    <property type="entry name" value="Arfaptin homology (AH) domain/BAR domain"/>
    <property type="match status" value="1"/>
</dbReference>
<keyword evidence="5" id="KW-1185">Reference proteome</keyword>
<dbReference type="PROSITE" id="PS50195">
    <property type="entry name" value="PX"/>
    <property type="match status" value="1"/>
</dbReference>
<name>A0A250WT24_9CHLO</name>
<dbReference type="PANTHER" id="PTHR46757:SF2">
    <property type="entry name" value="OS05G0346100 PROTEIN"/>
    <property type="match status" value="1"/>
</dbReference>
<feature type="region of interest" description="Disordered" evidence="2">
    <location>
        <begin position="84"/>
        <end position="238"/>
    </location>
</feature>
<dbReference type="AlphaFoldDB" id="A0A250WT24"/>
<dbReference type="SMART" id="SM00312">
    <property type="entry name" value="PX"/>
    <property type="match status" value="1"/>
</dbReference>
<protein>
    <recommendedName>
        <fullName evidence="3">PX domain-containing protein</fullName>
    </recommendedName>
</protein>
<dbReference type="SUPFAM" id="SSF64268">
    <property type="entry name" value="PX domain"/>
    <property type="match status" value="1"/>
</dbReference>
<organism evidence="4 5">
    <name type="scientific">Chlamydomonas eustigma</name>
    <dbReference type="NCBI Taxonomy" id="1157962"/>
    <lineage>
        <taxon>Eukaryota</taxon>
        <taxon>Viridiplantae</taxon>
        <taxon>Chlorophyta</taxon>
        <taxon>core chlorophytes</taxon>
        <taxon>Chlorophyceae</taxon>
        <taxon>CS clade</taxon>
        <taxon>Chlamydomonadales</taxon>
        <taxon>Chlamydomonadaceae</taxon>
        <taxon>Chlamydomonas</taxon>
    </lineage>
</organism>
<dbReference type="InterPro" id="IPR044279">
    <property type="entry name" value="SNX2A/B"/>
</dbReference>
<keyword evidence="1" id="KW-0175">Coiled coil</keyword>
<dbReference type="InterPro" id="IPR027267">
    <property type="entry name" value="AH/BAR_dom_sf"/>
</dbReference>
<feature type="domain" description="PX" evidence="3">
    <location>
        <begin position="244"/>
        <end position="383"/>
    </location>
</feature>
<evidence type="ECO:0000256" key="2">
    <source>
        <dbReference type="SAM" id="MobiDB-lite"/>
    </source>
</evidence>
<dbReference type="Proteomes" id="UP000232323">
    <property type="component" value="Unassembled WGS sequence"/>
</dbReference>
<evidence type="ECO:0000313" key="5">
    <source>
        <dbReference type="Proteomes" id="UP000232323"/>
    </source>
</evidence>
<feature type="compositionally biased region" description="Polar residues" evidence="2">
    <location>
        <begin position="153"/>
        <end position="167"/>
    </location>
</feature>
<comment type="caution">
    <text evidence="4">The sequence shown here is derived from an EMBL/GenBank/DDBJ whole genome shotgun (WGS) entry which is preliminary data.</text>
</comment>
<gene>
    <name evidence="4" type="ORF">CEUSTIGMA_g1121.t1</name>
</gene>
<dbReference type="STRING" id="1157962.A0A250WT24"/>
<evidence type="ECO:0000313" key="4">
    <source>
        <dbReference type="EMBL" id="GAX73670.1"/>
    </source>
</evidence>
<reference evidence="4 5" key="1">
    <citation type="submission" date="2017-08" db="EMBL/GenBank/DDBJ databases">
        <title>Acidophilic green algal genome provides insights into adaptation to an acidic environment.</title>
        <authorList>
            <person name="Hirooka S."/>
            <person name="Hirose Y."/>
            <person name="Kanesaki Y."/>
            <person name="Higuchi S."/>
            <person name="Fujiwara T."/>
            <person name="Onuma R."/>
            <person name="Era A."/>
            <person name="Ohbayashi R."/>
            <person name="Uzuka A."/>
            <person name="Nozaki H."/>
            <person name="Yoshikawa H."/>
            <person name="Miyagishima S.Y."/>
        </authorList>
    </citation>
    <scope>NUCLEOTIDE SEQUENCE [LARGE SCALE GENOMIC DNA]</scope>
    <source>
        <strain evidence="4 5">NIES-2499</strain>
    </source>
</reference>
<dbReference type="Pfam" id="PF00787">
    <property type="entry name" value="PX"/>
    <property type="match status" value="1"/>
</dbReference>